<evidence type="ECO:0000313" key="2">
    <source>
        <dbReference type="Proteomes" id="UP000712281"/>
    </source>
</evidence>
<gene>
    <name evidence="1" type="ORF">F2Q68_00044284</name>
</gene>
<sequence length="114" mass="12676">MGENGCYASSSTLTVEQLNNLVLEAVPKKKGRYVGLTRSTGGASFSFASSAHVCPPVDDLMEQIKTKDLEIEFLITDNAEIRVELQQNRTALQDNMALTQSLLERFKTRFGEDF</sequence>
<evidence type="ECO:0000313" key="1">
    <source>
        <dbReference type="EMBL" id="KAF2605790.1"/>
    </source>
</evidence>
<proteinExistence type="predicted"/>
<protein>
    <submittedName>
        <fullName evidence="1">Uncharacterized protein</fullName>
    </submittedName>
</protein>
<dbReference type="Proteomes" id="UP000712281">
    <property type="component" value="Unassembled WGS sequence"/>
</dbReference>
<dbReference type="AlphaFoldDB" id="A0A8S9LCB9"/>
<dbReference type="EMBL" id="QGKW02000276">
    <property type="protein sequence ID" value="KAF2605790.1"/>
    <property type="molecule type" value="Genomic_DNA"/>
</dbReference>
<accession>A0A8S9LCB9</accession>
<organism evidence="1 2">
    <name type="scientific">Brassica cretica</name>
    <name type="common">Mustard</name>
    <dbReference type="NCBI Taxonomy" id="69181"/>
    <lineage>
        <taxon>Eukaryota</taxon>
        <taxon>Viridiplantae</taxon>
        <taxon>Streptophyta</taxon>
        <taxon>Embryophyta</taxon>
        <taxon>Tracheophyta</taxon>
        <taxon>Spermatophyta</taxon>
        <taxon>Magnoliopsida</taxon>
        <taxon>eudicotyledons</taxon>
        <taxon>Gunneridae</taxon>
        <taxon>Pentapetalae</taxon>
        <taxon>rosids</taxon>
        <taxon>malvids</taxon>
        <taxon>Brassicales</taxon>
        <taxon>Brassicaceae</taxon>
        <taxon>Brassiceae</taxon>
        <taxon>Brassica</taxon>
    </lineage>
</organism>
<name>A0A8S9LCB9_BRACR</name>
<reference evidence="1" key="1">
    <citation type="submission" date="2019-12" db="EMBL/GenBank/DDBJ databases">
        <title>Genome sequencing and annotation of Brassica cretica.</title>
        <authorList>
            <person name="Studholme D.J."/>
            <person name="Sarris P.F."/>
        </authorList>
    </citation>
    <scope>NUCLEOTIDE SEQUENCE</scope>
    <source>
        <strain evidence="1">PFS-001/15</strain>
        <tissue evidence="1">Leaf</tissue>
    </source>
</reference>
<comment type="caution">
    <text evidence="1">The sequence shown here is derived from an EMBL/GenBank/DDBJ whole genome shotgun (WGS) entry which is preliminary data.</text>
</comment>